<feature type="transmembrane region" description="Helical" evidence="1">
    <location>
        <begin position="20"/>
        <end position="37"/>
    </location>
</feature>
<evidence type="ECO:0000313" key="3">
    <source>
        <dbReference type="Proteomes" id="UP001596547"/>
    </source>
</evidence>
<organism evidence="2 3">
    <name type="scientific">Halomarina halobia</name>
    <dbReference type="NCBI Taxonomy" id="3033386"/>
    <lineage>
        <taxon>Archaea</taxon>
        <taxon>Methanobacteriati</taxon>
        <taxon>Methanobacteriota</taxon>
        <taxon>Stenosarchaea group</taxon>
        <taxon>Halobacteria</taxon>
        <taxon>Halobacteriales</taxon>
        <taxon>Natronomonadaceae</taxon>
        <taxon>Halomarina</taxon>
    </lineage>
</organism>
<keyword evidence="1" id="KW-0472">Membrane</keyword>
<keyword evidence="1" id="KW-0812">Transmembrane</keyword>
<evidence type="ECO:0000256" key="1">
    <source>
        <dbReference type="SAM" id="Phobius"/>
    </source>
</evidence>
<dbReference type="Proteomes" id="UP001596547">
    <property type="component" value="Unassembled WGS sequence"/>
</dbReference>
<evidence type="ECO:0000313" key="2">
    <source>
        <dbReference type="EMBL" id="MFC7315209.1"/>
    </source>
</evidence>
<dbReference type="RefSeq" id="WP_276304615.1">
    <property type="nucleotide sequence ID" value="NZ_CP119992.1"/>
</dbReference>
<proteinExistence type="predicted"/>
<accession>A0ABD6A3N5</accession>
<gene>
    <name evidence="2" type="ORF">ACFQPE_00150</name>
</gene>
<dbReference type="GeneID" id="79314168"/>
<protein>
    <submittedName>
        <fullName evidence="2">Uncharacterized protein</fullName>
    </submittedName>
</protein>
<sequence length="73" mass="7540">MVGPMPDEDRESLTRRLKAFFALLIGASAGLITSQGNATPLEVALIALLGTVFGALVVWLVFPGSGGDEPAGR</sequence>
<dbReference type="AlphaFoldDB" id="A0ABD6A3N5"/>
<name>A0ABD6A3N5_9EURY</name>
<keyword evidence="3" id="KW-1185">Reference proteome</keyword>
<reference evidence="2 3" key="1">
    <citation type="journal article" date="2019" name="Int. J. Syst. Evol. Microbiol.">
        <title>The Global Catalogue of Microorganisms (GCM) 10K type strain sequencing project: providing services to taxonomists for standard genome sequencing and annotation.</title>
        <authorList>
            <consortium name="The Broad Institute Genomics Platform"/>
            <consortium name="The Broad Institute Genome Sequencing Center for Infectious Disease"/>
            <person name="Wu L."/>
            <person name="Ma J."/>
        </authorList>
    </citation>
    <scope>NUCLEOTIDE SEQUENCE [LARGE SCALE GENOMIC DNA]</scope>
    <source>
        <strain evidence="2 3">PSR21</strain>
    </source>
</reference>
<feature type="transmembrane region" description="Helical" evidence="1">
    <location>
        <begin position="43"/>
        <end position="62"/>
    </location>
</feature>
<keyword evidence="1" id="KW-1133">Transmembrane helix</keyword>
<dbReference type="EMBL" id="JBHTBF010000001">
    <property type="protein sequence ID" value="MFC7315209.1"/>
    <property type="molecule type" value="Genomic_DNA"/>
</dbReference>
<comment type="caution">
    <text evidence="2">The sequence shown here is derived from an EMBL/GenBank/DDBJ whole genome shotgun (WGS) entry which is preliminary data.</text>
</comment>